<dbReference type="GO" id="GO:0005829">
    <property type="term" value="C:cytosol"/>
    <property type="evidence" value="ECO:0007669"/>
    <property type="project" value="TreeGrafter"/>
</dbReference>
<accession>A0A9W7ZYL9</accession>
<evidence type="ECO:0000313" key="2">
    <source>
        <dbReference type="EMBL" id="KAJ1919423.1"/>
    </source>
</evidence>
<evidence type="ECO:0008006" key="4">
    <source>
        <dbReference type="Google" id="ProtNLM"/>
    </source>
</evidence>
<dbReference type="Pfam" id="PF04190">
    <property type="entry name" value="GET4"/>
    <property type="match status" value="1"/>
</dbReference>
<dbReference type="PANTHER" id="PTHR12875:SF0">
    <property type="entry name" value="GOLGI TO ER TRAFFIC PROTEIN 4 HOMOLOG"/>
    <property type="match status" value="1"/>
</dbReference>
<comment type="similarity">
    <text evidence="1">Belongs to the GET4 family.</text>
</comment>
<dbReference type="PANTHER" id="PTHR12875">
    <property type="entry name" value="GOLGI TO ER TRAFFIC PROTEIN 4 HOMOLOG"/>
    <property type="match status" value="1"/>
</dbReference>
<gene>
    <name evidence="2" type="ORF">H4219_002015</name>
</gene>
<evidence type="ECO:0000313" key="3">
    <source>
        <dbReference type="Proteomes" id="UP001150538"/>
    </source>
</evidence>
<dbReference type="InterPro" id="IPR007317">
    <property type="entry name" value="GET4"/>
</dbReference>
<dbReference type="Proteomes" id="UP001150538">
    <property type="component" value="Unassembled WGS sequence"/>
</dbReference>
<dbReference type="EMBL" id="JANBPU010000027">
    <property type="protein sequence ID" value="KAJ1919423.1"/>
    <property type="molecule type" value="Genomic_DNA"/>
</dbReference>
<evidence type="ECO:0000256" key="1">
    <source>
        <dbReference type="ARBA" id="ARBA00005351"/>
    </source>
</evidence>
<dbReference type="AlphaFoldDB" id="A0A9W7ZYL9"/>
<keyword evidence="3" id="KW-1185">Reference proteome</keyword>
<dbReference type="OrthoDB" id="10252405at2759"/>
<sequence length="337" mass="37735">MQPTTKKLESTLKVLNGHLEAKQFYEAHQVLRSVAIRFMKKQDYDNAIELVYTGALELANYDQWNSVADLISLLLEIYTRSHVKVENESKDRLYDLLQDFPSSNKSVFKVTEAAIKWSINEGNSPLGDPELHHFFGSFYRTGGQYEKAEKHYFFGTKLSPVSCGVMMLDWAQECNTTEYGLFAARGVLGYLLVDWFGGAVSCFNAFLKAFKERSIQSVEQRTIGKSDLTTSYVSSQPILNFCNLILQTVERSDGNPSSKATELFIRLRNEYCSQFGENEGCICRSLDKIGEIYFGLVPSRPQNPFADIMSGLFGNGGGANAPVNNSSRSSLPGFSLD</sequence>
<name>A0A9W7ZYL9_9FUNG</name>
<reference evidence="2" key="1">
    <citation type="submission" date="2022-07" db="EMBL/GenBank/DDBJ databases">
        <title>Phylogenomic reconstructions and comparative analyses of Kickxellomycotina fungi.</title>
        <authorList>
            <person name="Reynolds N.K."/>
            <person name="Stajich J.E."/>
            <person name="Barry K."/>
            <person name="Grigoriev I.V."/>
            <person name="Crous P."/>
            <person name="Smith M.E."/>
        </authorList>
    </citation>
    <scope>NUCLEOTIDE SEQUENCE</scope>
    <source>
        <strain evidence="2">NBRC 100468</strain>
    </source>
</reference>
<proteinExistence type="inferred from homology"/>
<dbReference type="InterPro" id="IPR011990">
    <property type="entry name" value="TPR-like_helical_dom_sf"/>
</dbReference>
<dbReference type="GO" id="GO:0045048">
    <property type="term" value="P:protein insertion into ER membrane"/>
    <property type="evidence" value="ECO:0007669"/>
    <property type="project" value="InterPro"/>
</dbReference>
<organism evidence="2 3">
    <name type="scientific">Mycoemilia scoparia</name>
    <dbReference type="NCBI Taxonomy" id="417184"/>
    <lineage>
        <taxon>Eukaryota</taxon>
        <taxon>Fungi</taxon>
        <taxon>Fungi incertae sedis</taxon>
        <taxon>Zoopagomycota</taxon>
        <taxon>Kickxellomycotina</taxon>
        <taxon>Kickxellomycetes</taxon>
        <taxon>Kickxellales</taxon>
        <taxon>Kickxellaceae</taxon>
        <taxon>Mycoemilia</taxon>
    </lineage>
</organism>
<protein>
    <recommendedName>
        <fullName evidence="4">Golgi to ER traffic protein 4 homolog</fullName>
    </recommendedName>
</protein>
<comment type="caution">
    <text evidence="2">The sequence shown here is derived from an EMBL/GenBank/DDBJ whole genome shotgun (WGS) entry which is preliminary data.</text>
</comment>
<dbReference type="Gene3D" id="1.25.40.10">
    <property type="entry name" value="Tetratricopeptide repeat domain"/>
    <property type="match status" value="1"/>
</dbReference>